<reference evidence="2" key="1">
    <citation type="journal article" date="2015" name="Genome Announc.">
        <title>Draft Genome Sequence of Tolypothrix boutellei Strain VB521301.</title>
        <authorList>
            <person name="Chandrababunaidu M.M."/>
            <person name="Singh D."/>
            <person name="Sen D."/>
            <person name="Bhan S."/>
            <person name="Das S."/>
            <person name="Gupta A."/>
            <person name="Adhikary S.P."/>
            <person name="Tripathy S."/>
        </authorList>
    </citation>
    <scope>NUCLEOTIDE SEQUENCE</scope>
    <source>
        <strain evidence="2">VB521301</strain>
    </source>
</reference>
<reference evidence="1" key="2">
    <citation type="submission" date="2019-11" db="EMBL/GenBank/DDBJ databases">
        <title>Improved Assembly of Tolypothrix boutellei genome.</title>
        <authorList>
            <person name="Sarangi A.N."/>
            <person name="Mukherjee M."/>
            <person name="Ghosh S."/>
            <person name="Singh D."/>
            <person name="Das A."/>
            <person name="Kant S."/>
            <person name="Prusty A."/>
            <person name="Tripathy S."/>
        </authorList>
    </citation>
    <scope>NUCLEOTIDE SEQUENCE</scope>
    <source>
        <strain evidence="1">VB521301</strain>
    </source>
</reference>
<dbReference type="InterPro" id="IPR025444">
    <property type="entry name" value="Monooxy_af470"/>
</dbReference>
<keyword evidence="3" id="KW-1185">Reference proteome</keyword>
<evidence type="ECO:0000313" key="3">
    <source>
        <dbReference type="Proteomes" id="UP000029738"/>
    </source>
</evidence>
<dbReference type="Proteomes" id="UP000029738">
    <property type="component" value="Unassembled WGS sequence"/>
</dbReference>
<dbReference type="EMBL" id="JHEG04000001">
    <property type="protein sequence ID" value="KAF3888277.1"/>
    <property type="molecule type" value="Genomic_DNA"/>
</dbReference>
<accession>A0A0C1RAY9</accession>
<comment type="caution">
    <text evidence="2">The sequence shown here is derived from an EMBL/GenBank/DDBJ whole genome shotgun (WGS) entry which is preliminary data.</text>
</comment>
<dbReference type="SUPFAM" id="SSF54909">
    <property type="entry name" value="Dimeric alpha+beta barrel"/>
    <property type="match status" value="1"/>
</dbReference>
<protein>
    <submittedName>
        <fullName evidence="1">DUF4188 domain-containing protein</fullName>
    </submittedName>
</protein>
<dbReference type="Pfam" id="PF13826">
    <property type="entry name" value="Monooxy_af470-like"/>
    <property type="match status" value="1"/>
</dbReference>
<dbReference type="AlphaFoldDB" id="A0A0C1RAY9"/>
<gene>
    <name evidence="2" type="ORF">DA73_0204845</name>
    <name evidence="1" type="ORF">DA73_0400024380</name>
</gene>
<dbReference type="STRING" id="1479485.DA73_0204845"/>
<name>A0A0C1RAY9_9CYAN</name>
<dbReference type="OrthoDB" id="7566033at2"/>
<organism evidence="2">
    <name type="scientific">Tolypothrix bouteillei VB521301</name>
    <dbReference type="NCBI Taxonomy" id="1479485"/>
    <lineage>
        <taxon>Bacteria</taxon>
        <taxon>Bacillati</taxon>
        <taxon>Cyanobacteriota</taxon>
        <taxon>Cyanophyceae</taxon>
        <taxon>Nostocales</taxon>
        <taxon>Tolypothrichaceae</taxon>
        <taxon>Tolypothrix</taxon>
    </lineage>
</organism>
<evidence type="ECO:0000313" key="2">
    <source>
        <dbReference type="EMBL" id="KIE12818.1"/>
    </source>
</evidence>
<dbReference type="EMBL" id="JHEG02000019">
    <property type="protein sequence ID" value="KIE12818.1"/>
    <property type="molecule type" value="Genomic_DNA"/>
</dbReference>
<dbReference type="RefSeq" id="WP_038076781.1">
    <property type="nucleotide sequence ID" value="NZ_JHEG04000001.1"/>
</dbReference>
<evidence type="ECO:0000313" key="1">
    <source>
        <dbReference type="EMBL" id="KAF3888277.1"/>
    </source>
</evidence>
<proteinExistence type="predicted"/>
<sequence length="130" mass="15209">MNYSIYQINLPEHPEAVVFVNGFLTRNRTGFFWMWKNAFWIQNATATAEGCVQVKAGICGPNELVMVSYWRSEHDLKQFFRGEAHRRMMQFVMKNPNSLCLYNETYRPLQSGKYSHEPQGMAMVYPSLTQ</sequence>
<dbReference type="InterPro" id="IPR011008">
    <property type="entry name" value="Dimeric_a/b-barrel"/>
</dbReference>